<proteinExistence type="predicted"/>
<keyword evidence="1" id="KW-0472">Membrane</keyword>
<dbReference type="Gene3D" id="2.130.10.10">
    <property type="entry name" value="YVTN repeat-like/Quinoprotein amine dehydrogenase"/>
    <property type="match status" value="1"/>
</dbReference>
<feature type="transmembrane region" description="Helical" evidence="1">
    <location>
        <begin position="477"/>
        <end position="496"/>
    </location>
</feature>
<keyword evidence="1" id="KW-0812">Transmembrane</keyword>
<evidence type="ECO:0000313" key="3">
    <source>
        <dbReference type="Proteomes" id="UP001301350"/>
    </source>
</evidence>
<protein>
    <submittedName>
        <fullName evidence="2">Uncharacterized protein</fullName>
    </submittedName>
</protein>
<name>A0AAV9IVT4_CYACA</name>
<keyword evidence="3" id="KW-1185">Reference proteome</keyword>
<comment type="caution">
    <text evidence="2">The sequence shown here is derived from an EMBL/GenBank/DDBJ whole genome shotgun (WGS) entry which is preliminary data.</text>
</comment>
<accession>A0AAV9IVT4</accession>
<dbReference type="AlphaFoldDB" id="A0AAV9IVT4"/>
<evidence type="ECO:0000256" key="1">
    <source>
        <dbReference type="SAM" id="Phobius"/>
    </source>
</evidence>
<dbReference type="Proteomes" id="UP001301350">
    <property type="component" value="Unassembled WGS sequence"/>
</dbReference>
<evidence type="ECO:0000313" key="2">
    <source>
        <dbReference type="EMBL" id="KAK4536447.1"/>
    </source>
</evidence>
<sequence>MTTSEEVVYHEVPFPVLALCASPHRTTPSVSTAHEPLLLVAGGGGTLRSGVPNQLIAYRLRADATLEQVQEPLTFPQAPQALCAVHTASNSPTVSPGYGVGVGSEFILYSSSSAADTFTESRRLDLTVEAGREALDATPERYHITHATAGSRLLLLGCEEAQAVCFALTATGTLLPVTDQRYRREGVVGSDAPSPASRSEPTHWWRLPPGARLTAMDVSADDTAAMLVYALADRTSGSCGQVQFFQWCASGDSAHPMAQCVQSECITDRWWWWCSSPNPPAGSRNLVTQPGPCLFLSATACLTTTVRAGRRARHPGTSLTLWHRRCPGASPWIVYRTWHRWCGELVTRLAHFGFSHTATTRHALGYVVAGTASGEVLVYALHTGSGLLSTRPLLSSVAEDRVWWWATGKHRSATSRGRSARRRHDLPVTALAYLHSCTGVDAADGGVDGWVCSGSADGSLCGQRCGQRMSVQVQRAGGWRVLATIFVAVVLAWLQVHRATASHT</sequence>
<organism evidence="2 3">
    <name type="scientific">Cyanidium caldarium</name>
    <name type="common">Red alga</name>
    <dbReference type="NCBI Taxonomy" id="2771"/>
    <lineage>
        <taxon>Eukaryota</taxon>
        <taxon>Rhodophyta</taxon>
        <taxon>Bangiophyceae</taxon>
        <taxon>Cyanidiales</taxon>
        <taxon>Cyanidiaceae</taxon>
        <taxon>Cyanidium</taxon>
    </lineage>
</organism>
<reference evidence="2 3" key="1">
    <citation type="submission" date="2022-07" db="EMBL/GenBank/DDBJ databases">
        <title>Genome-wide signatures of adaptation to extreme environments.</title>
        <authorList>
            <person name="Cho C.H."/>
            <person name="Yoon H.S."/>
        </authorList>
    </citation>
    <scope>NUCLEOTIDE SEQUENCE [LARGE SCALE GENOMIC DNA]</scope>
    <source>
        <strain evidence="2 3">DBV 063 E5</strain>
    </source>
</reference>
<dbReference type="InterPro" id="IPR015943">
    <property type="entry name" value="WD40/YVTN_repeat-like_dom_sf"/>
</dbReference>
<dbReference type="EMBL" id="JANCYW010000008">
    <property type="protein sequence ID" value="KAK4536447.1"/>
    <property type="molecule type" value="Genomic_DNA"/>
</dbReference>
<gene>
    <name evidence="2" type="ORF">CDCA_CDCA08G2472</name>
</gene>
<keyword evidence="1" id="KW-1133">Transmembrane helix</keyword>